<proteinExistence type="predicted"/>
<evidence type="ECO:0000313" key="2">
    <source>
        <dbReference type="Proteomes" id="UP000052230"/>
    </source>
</evidence>
<evidence type="ECO:0000313" key="1">
    <source>
        <dbReference type="EMBL" id="CEG14243.1"/>
    </source>
</evidence>
<protein>
    <submittedName>
        <fullName evidence="1">Uncharacterized protein</fullName>
    </submittedName>
</protein>
<dbReference type="EMBL" id="CCXZ01000004">
    <property type="protein sequence ID" value="CEG14243.1"/>
    <property type="molecule type" value="Genomic_DNA"/>
</dbReference>
<keyword evidence="2" id="KW-1185">Reference proteome</keyword>
<accession>A0A0U5BMX1</accession>
<dbReference type="Proteomes" id="UP000052230">
    <property type="component" value="Unassembled WGS sequence"/>
</dbReference>
<gene>
    <name evidence="1" type="ORF">XAC3562_1010001</name>
</gene>
<name>A0A0U5BMX1_XANCI</name>
<sequence length="91" mass="10137">MDYIPGAYDDRSLGGWSARHGPNRKRRENRGQGSLTSARQVRRHAEADRSVLCIAAMHDQPTKQALQVRNVDAAADTARDIAQLLLKQATR</sequence>
<organism evidence="1 2">
    <name type="scientific">Xanthomonas citri pv. citri</name>
    <dbReference type="NCBI Taxonomy" id="611301"/>
    <lineage>
        <taxon>Bacteria</taxon>
        <taxon>Pseudomonadati</taxon>
        <taxon>Pseudomonadota</taxon>
        <taxon>Gammaproteobacteria</taxon>
        <taxon>Lysobacterales</taxon>
        <taxon>Lysobacteraceae</taxon>
        <taxon>Xanthomonas</taxon>
    </lineage>
</organism>
<dbReference type="AlphaFoldDB" id="A0A0U5BMX1"/>
<reference evidence="1 2" key="1">
    <citation type="submission" date="2014-09" db="EMBL/GenBank/DDBJ databases">
        <authorList>
            <person name="Regsiter A."/>
        </authorList>
    </citation>
    <scope>NUCLEOTIDE SEQUENCE [LARGE SCALE GENOMIC DNA]</scope>
</reference>
<comment type="caution">
    <text evidence="1">The sequence shown here is derived from an EMBL/GenBank/DDBJ whole genome shotgun (WGS) entry which is preliminary data.</text>
</comment>